<keyword evidence="4 7" id="KW-1133">Transmembrane helix</keyword>
<dbReference type="Proteomes" id="UP000308488">
    <property type="component" value="Unassembled WGS sequence"/>
</dbReference>
<feature type="region of interest" description="Disordered" evidence="6">
    <location>
        <begin position="366"/>
        <end position="399"/>
    </location>
</feature>
<keyword evidence="3 7" id="KW-0812">Transmembrane</keyword>
<sequence>MKTSSPLKWFASREGLYYLGLAALLVIILPLILDPFRLNMVGKYLTYAFVAIGLVMCWGKAGILSLGQGVFFGLGGYCMAMFLKLEASTPEATAIQSTPGIPDFMDWNQLTELPWFWEPFHSFSFTLLAVIGVPVLLAFVIGLAMFTRRVGGVYFAIITQAIAAVLTILIIGQQGFTGGVNGITDLQTLKGWDIRTDEARNILYFVCVGMLFLVLFVARFVQNSKLGRILVAMNAQETRVRFSGYDVAAFKIFVFCLAAAFAGVGGAMFTLIVGFMSPSFIGIVASIEMVIFCALGGRLSILGAVYGALLVNAAKSGFSESFPELWPFAMGALFIGVVLAFPNGMAGLYQTYVMPLEDKIFRRNKAKATAAPKPEATRPTADKTDDYDPIIDRYSPEKS</sequence>
<evidence type="ECO:0000313" key="9">
    <source>
        <dbReference type="Proteomes" id="UP000308488"/>
    </source>
</evidence>
<feature type="transmembrane region" description="Helical" evidence="7">
    <location>
        <begin position="15"/>
        <end position="33"/>
    </location>
</feature>
<gene>
    <name evidence="8" type="primary">urtC</name>
    <name evidence="8" type="ORF">FDP08_17805</name>
</gene>
<dbReference type="AlphaFoldDB" id="A0A4U6QVB7"/>
<dbReference type="CDD" id="cd06581">
    <property type="entry name" value="TM_PBP1_LivM_like"/>
    <property type="match status" value="1"/>
</dbReference>
<dbReference type="PANTHER" id="PTHR30482:SF4">
    <property type="entry name" value="SLR1201 PROTEIN"/>
    <property type="match status" value="1"/>
</dbReference>
<evidence type="ECO:0000313" key="8">
    <source>
        <dbReference type="EMBL" id="TKV64268.1"/>
    </source>
</evidence>
<evidence type="ECO:0000256" key="3">
    <source>
        <dbReference type="ARBA" id="ARBA00022692"/>
    </source>
</evidence>
<dbReference type="NCBIfam" id="TIGR03408">
    <property type="entry name" value="urea_trans_UrtC"/>
    <property type="match status" value="1"/>
</dbReference>
<evidence type="ECO:0000256" key="7">
    <source>
        <dbReference type="SAM" id="Phobius"/>
    </source>
</evidence>
<feature type="transmembrane region" description="Helical" evidence="7">
    <location>
        <begin position="292"/>
        <end position="313"/>
    </location>
</feature>
<evidence type="ECO:0000256" key="4">
    <source>
        <dbReference type="ARBA" id="ARBA00022989"/>
    </source>
</evidence>
<evidence type="ECO:0000256" key="5">
    <source>
        <dbReference type="ARBA" id="ARBA00023136"/>
    </source>
</evidence>
<dbReference type="RefSeq" id="WP_137437631.1">
    <property type="nucleotide sequence ID" value="NZ_JANRHC010000003.1"/>
</dbReference>
<dbReference type="InterPro" id="IPR017778">
    <property type="entry name" value="ABC_transptr_urea_perm_UrtC"/>
</dbReference>
<dbReference type="GO" id="GO:0005886">
    <property type="term" value="C:plasma membrane"/>
    <property type="evidence" value="ECO:0007669"/>
    <property type="project" value="UniProtKB-SubCell"/>
</dbReference>
<reference evidence="8 9" key="1">
    <citation type="submission" date="2019-05" db="EMBL/GenBank/DDBJ databases">
        <title>Marinobacter panjinensis sp. nov., a moderately halophilic bacterium isolated from sea tidal flat environment.</title>
        <authorList>
            <person name="Yang W."/>
            <person name="An M."/>
            <person name="He W."/>
            <person name="Luo X."/>
            <person name="Zhu L."/>
            <person name="Chen G."/>
            <person name="Zhang Y."/>
            <person name="Wang Y."/>
        </authorList>
    </citation>
    <scope>NUCLEOTIDE SEQUENCE [LARGE SCALE GENOMIC DNA]</scope>
    <source>
        <strain evidence="8 9">PJ-16</strain>
    </source>
</reference>
<keyword evidence="5 7" id="KW-0472">Membrane</keyword>
<protein>
    <submittedName>
        <fullName evidence="8">Urea ABC transporter permease subunit UrtC</fullName>
    </submittedName>
</protein>
<dbReference type="InterPro" id="IPR043428">
    <property type="entry name" value="LivM-like"/>
</dbReference>
<keyword evidence="2" id="KW-1003">Cell membrane</keyword>
<feature type="transmembrane region" description="Helical" evidence="7">
    <location>
        <begin position="242"/>
        <end position="261"/>
    </location>
</feature>
<evidence type="ECO:0000256" key="2">
    <source>
        <dbReference type="ARBA" id="ARBA00022475"/>
    </source>
</evidence>
<dbReference type="OrthoDB" id="9034298at2"/>
<feature type="transmembrane region" description="Helical" evidence="7">
    <location>
        <begin position="267"/>
        <end position="285"/>
    </location>
</feature>
<evidence type="ECO:0000256" key="6">
    <source>
        <dbReference type="SAM" id="MobiDB-lite"/>
    </source>
</evidence>
<feature type="compositionally biased region" description="Low complexity" evidence="6">
    <location>
        <begin position="367"/>
        <end position="379"/>
    </location>
</feature>
<feature type="transmembrane region" description="Helical" evidence="7">
    <location>
        <begin position="45"/>
        <end position="67"/>
    </location>
</feature>
<comment type="subcellular location">
    <subcellularLocation>
        <location evidence="1">Cell inner membrane</location>
        <topology evidence="1">Multi-pass membrane protein</topology>
    </subcellularLocation>
</comment>
<dbReference type="GO" id="GO:0015658">
    <property type="term" value="F:branched-chain amino acid transmembrane transporter activity"/>
    <property type="evidence" value="ECO:0007669"/>
    <property type="project" value="InterPro"/>
</dbReference>
<feature type="compositionally biased region" description="Basic and acidic residues" evidence="6">
    <location>
        <begin position="380"/>
        <end position="399"/>
    </location>
</feature>
<dbReference type="EMBL" id="SZYH01000002">
    <property type="protein sequence ID" value="TKV64268.1"/>
    <property type="molecule type" value="Genomic_DNA"/>
</dbReference>
<feature type="transmembrane region" description="Helical" evidence="7">
    <location>
        <begin position="325"/>
        <end position="349"/>
    </location>
</feature>
<accession>A0A4U6QVB7</accession>
<name>A0A4U6QVB7_9GAMM</name>
<comment type="caution">
    <text evidence="8">The sequence shown here is derived from an EMBL/GenBank/DDBJ whole genome shotgun (WGS) entry which is preliminary data.</text>
</comment>
<organism evidence="8 9">
    <name type="scientific">Marinobacter panjinensis</name>
    <dbReference type="NCBI Taxonomy" id="2576384"/>
    <lineage>
        <taxon>Bacteria</taxon>
        <taxon>Pseudomonadati</taxon>
        <taxon>Pseudomonadota</taxon>
        <taxon>Gammaproteobacteria</taxon>
        <taxon>Pseudomonadales</taxon>
        <taxon>Marinobacteraceae</taxon>
        <taxon>Marinobacter</taxon>
    </lineage>
</organism>
<evidence type="ECO:0000256" key="1">
    <source>
        <dbReference type="ARBA" id="ARBA00004429"/>
    </source>
</evidence>
<dbReference type="InterPro" id="IPR001851">
    <property type="entry name" value="ABC_transp_permease"/>
</dbReference>
<dbReference type="Pfam" id="PF02653">
    <property type="entry name" value="BPD_transp_2"/>
    <property type="match status" value="1"/>
</dbReference>
<feature type="transmembrane region" description="Helical" evidence="7">
    <location>
        <begin position="202"/>
        <end position="221"/>
    </location>
</feature>
<feature type="transmembrane region" description="Helical" evidence="7">
    <location>
        <begin position="123"/>
        <end position="146"/>
    </location>
</feature>
<proteinExistence type="predicted"/>
<feature type="transmembrane region" description="Helical" evidence="7">
    <location>
        <begin position="153"/>
        <end position="172"/>
    </location>
</feature>
<keyword evidence="9" id="KW-1185">Reference proteome</keyword>
<dbReference type="PANTHER" id="PTHR30482">
    <property type="entry name" value="HIGH-AFFINITY BRANCHED-CHAIN AMINO ACID TRANSPORT SYSTEM PERMEASE"/>
    <property type="match status" value="1"/>
</dbReference>